<keyword evidence="2" id="KW-1185">Reference proteome</keyword>
<sequence>MNLSEAKALLPEMRHVLECVGSEWIESYDSKSGHSQIAERDGLDGQVYPLATLAKDIPTEQRELMRKAPVYLRAALLLRDEAARAYLAVTRPPAEKAEKKEAKALSTIAVGKCAADRAFIRYLIECHGLEDASNTERVKTKVRSVLAIQSFKELNDDPRAVEAWQKLISKFQAWMRSGQ</sequence>
<accession>A0ABM8PLM7</accession>
<dbReference type="EMBL" id="CABFWE030000005">
    <property type="protein sequence ID" value="CAD7036676.1"/>
    <property type="molecule type" value="Genomic_DNA"/>
</dbReference>
<name>A0ABM8PLM7_9HYPH</name>
<evidence type="ECO:0000313" key="1">
    <source>
        <dbReference type="EMBL" id="CAD7036676.1"/>
    </source>
</evidence>
<evidence type="ECO:0000313" key="2">
    <source>
        <dbReference type="Proteomes" id="UP000601041"/>
    </source>
</evidence>
<dbReference type="Proteomes" id="UP000601041">
    <property type="component" value="Unassembled WGS sequence"/>
</dbReference>
<dbReference type="RefSeq" id="WP_142587818.1">
    <property type="nucleotide sequence ID" value="NZ_CABFWE030000005.1"/>
</dbReference>
<gene>
    <name evidence="1" type="ORF">RHAB21_02555</name>
</gene>
<comment type="caution">
    <text evidence="1">The sequence shown here is derived from an EMBL/GenBank/DDBJ whole genome shotgun (WGS) entry which is preliminary data.</text>
</comment>
<organism evidence="1 2">
    <name type="scientific">Pseudorhizobium halotolerans</name>
    <dbReference type="NCBI Taxonomy" id="1233081"/>
    <lineage>
        <taxon>Bacteria</taxon>
        <taxon>Pseudomonadati</taxon>
        <taxon>Pseudomonadota</taxon>
        <taxon>Alphaproteobacteria</taxon>
        <taxon>Hyphomicrobiales</taxon>
        <taxon>Rhizobiaceae</taxon>
        <taxon>Rhizobium/Agrobacterium group</taxon>
        <taxon>Pseudorhizobium</taxon>
    </lineage>
</organism>
<reference evidence="1 2" key="1">
    <citation type="submission" date="2020-11" db="EMBL/GenBank/DDBJ databases">
        <authorList>
            <person name="Lassalle F."/>
        </authorList>
    </citation>
    <scope>NUCLEOTIDE SEQUENCE [LARGE SCALE GENOMIC DNA]</scope>
    <source>
        <strain evidence="1 2">AB21</strain>
    </source>
</reference>
<protein>
    <submittedName>
        <fullName evidence="1">Uncharacterized protein</fullName>
    </submittedName>
</protein>
<proteinExistence type="predicted"/>